<evidence type="ECO:0000256" key="1">
    <source>
        <dbReference type="ARBA" id="ARBA00022741"/>
    </source>
</evidence>
<dbReference type="GO" id="GO:0006355">
    <property type="term" value="P:regulation of DNA-templated transcription"/>
    <property type="evidence" value="ECO:0007669"/>
    <property type="project" value="InterPro"/>
</dbReference>
<proteinExistence type="predicted"/>
<dbReference type="KEGG" id="nva:G3M78_12660"/>
<protein>
    <submittedName>
        <fullName evidence="9">Sigma-54-dependent Fis family transcriptional regulator</fullName>
    </submittedName>
</protein>
<dbReference type="InterPro" id="IPR002197">
    <property type="entry name" value="HTH_Fis"/>
</dbReference>
<keyword evidence="3" id="KW-0805">Transcription regulation</keyword>
<dbReference type="InterPro" id="IPR003593">
    <property type="entry name" value="AAA+_ATPase"/>
</dbReference>
<feature type="compositionally biased region" description="Polar residues" evidence="6">
    <location>
        <begin position="391"/>
        <end position="403"/>
    </location>
</feature>
<evidence type="ECO:0000256" key="4">
    <source>
        <dbReference type="ARBA" id="ARBA00023163"/>
    </source>
</evidence>
<evidence type="ECO:0000256" key="3">
    <source>
        <dbReference type="ARBA" id="ARBA00023015"/>
    </source>
</evidence>
<dbReference type="InterPro" id="IPR011006">
    <property type="entry name" value="CheY-like_superfamily"/>
</dbReference>
<dbReference type="InterPro" id="IPR009057">
    <property type="entry name" value="Homeodomain-like_sf"/>
</dbReference>
<dbReference type="InterPro" id="IPR002078">
    <property type="entry name" value="Sigma_54_int"/>
</dbReference>
<dbReference type="InterPro" id="IPR058031">
    <property type="entry name" value="AAA_lid_NorR"/>
</dbReference>
<dbReference type="InterPro" id="IPR001789">
    <property type="entry name" value="Sig_transdc_resp-reg_receiver"/>
</dbReference>
<dbReference type="PANTHER" id="PTHR32071">
    <property type="entry name" value="TRANSCRIPTIONAL REGULATORY PROTEIN"/>
    <property type="match status" value="1"/>
</dbReference>
<dbReference type="PROSITE" id="PS00688">
    <property type="entry name" value="SIGMA54_INTERACT_3"/>
    <property type="match status" value="1"/>
</dbReference>
<dbReference type="PROSITE" id="PS50110">
    <property type="entry name" value="RESPONSE_REGULATORY"/>
    <property type="match status" value="1"/>
</dbReference>
<gene>
    <name evidence="9" type="ORF">G3M78_12660</name>
</gene>
<dbReference type="Pfam" id="PF00072">
    <property type="entry name" value="Response_reg"/>
    <property type="match status" value="1"/>
</dbReference>
<evidence type="ECO:0000259" key="7">
    <source>
        <dbReference type="PROSITE" id="PS50045"/>
    </source>
</evidence>
<feature type="domain" description="Response regulatory" evidence="8">
    <location>
        <begin position="5"/>
        <end position="118"/>
    </location>
</feature>
<sequence length="454" mass="50516">MPNELIFLVDDDPAMRKLGSTLLEDRSYQTRQFEDGESCLAALDESPAALFLDMVLPGMNGLEVLQEVKKAAPHIPVIMITSINDADTAVRAMQLGAYDYLVKPYDENRLFASLKKALEQNFLTTRVHYLKNEISRIKNPKGLIGSSPELKEILQKARQAAESGAGILVQGESGTGKELLARAIHEYSRFSSGLFVDINCGAIPDTLQESELFGHKKGAFTGAVDTRAGKLELANQGSLFLDEVAEMSLQTQAKLLRFLQEKTFERLGDNRKIQVESQFIAATNKDLKLEVAEGRFREDLYYRLAVFPITVPPLRERKEDIPELCKHFIEKYRTQCAKNIDHIAPSAMDAIGNYSWPGNVRQLENALFHSMILCAGDTIETRHLPLEIISPNENASPDNQSPPTDAPVRPLDETIKSALQSAIQLSNGKIPEAAKKLGLSRSAIYRMLKKYQIG</sequence>
<dbReference type="InterPro" id="IPR025944">
    <property type="entry name" value="Sigma_54_int_dom_CS"/>
</dbReference>
<dbReference type="SUPFAM" id="SSF52540">
    <property type="entry name" value="P-loop containing nucleoside triphosphate hydrolases"/>
    <property type="match status" value="1"/>
</dbReference>
<dbReference type="Pfam" id="PF00158">
    <property type="entry name" value="Sigma54_activat"/>
    <property type="match status" value="1"/>
</dbReference>
<dbReference type="SUPFAM" id="SSF52172">
    <property type="entry name" value="CheY-like"/>
    <property type="match status" value="1"/>
</dbReference>
<evidence type="ECO:0000256" key="2">
    <source>
        <dbReference type="ARBA" id="ARBA00022840"/>
    </source>
</evidence>
<evidence type="ECO:0000256" key="6">
    <source>
        <dbReference type="SAM" id="MobiDB-lite"/>
    </source>
</evidence>
<dbReference type="SMART" id="SM00382">
    <property type="entry name" value="AAA"/>
    <property type="match status" value="1"/>
</dbReference>
<dbReference type="InterPro" id="IPR025662">
    <property type="entry name" value="Sigma_54_int_dom_ATP-bd_1"/>
</dbReference>
<dbReference type="Pfam" id="PF02954">
    <property type="entry name" value="HTH_8"/>
    <property type="match status" value="1"/>
</dbReference>
<dbReference type="Gene3D" id="1.10.8.60">
    <property type="match status" value="1"/>
</dbReference>
<keyword evidence="5" id="KW-0597">Phosphoprotein</keyword>
<dbReference type="Gene3D" id="1.10.10.60">
    <property type="entry name" value="Homeodomain-like"/>
    <property type="match status" value="1"/>
</dbReference>
<organism evidence="9 10">
    <name type="scientific">Candidatus Nitrohelix vancouverensis</name>
    <dbReference type="NCBI Taxonomy" id="2705534"/>
    <lineage>
        <taxon>Bacteria</taxon>
        <taxon>Pseudomonadati</taxon>
        <taxon>Nitrospinota/Tectimicrobiota group</taxon>
        <taxon>Nitrospinota</taxon>
        <taxon>Nitrospinia</taxon>
        <taxon>Nitrospinales</taxon>
        <taxon>Nitrospinaceae</taxon>
        <taxon>Candidatus Nitrohelix</taxon>
    </lineage>
</organism>
<reference evidence="10" key="1">
    <citation type="submission" date="2020-02" db="EMBL/GenBank/DDBJ databases">
        <title>Genomic and physiological characterization of two novel Nitrospinaceae genera.</title>
        <authorList>
            <person name="Mueller A.J."/>
            <person name="Jung M.-Y."/>
            <person name="Strachan C.R."/>
            <person name="Herbold C.W."/>
            <person name="Kirkegaard R.H."/>
            <person name="Daims H."/>
        </authorList>
    </citation>
    <scope>NUCLEOTIDE SEQUENCE [LARGE SCALE GENOMIC DNA]</scope>
</reference>
<keyword evidence="1" id="KW-0547">Nucleotide-binding</keyword>
<dbReference type="Gene3D" id="3.40.50.2300">
    <property type="match status" value="1"/>
</dbReference>
<evidence type="ECO:0000259" key="8">
    <source>
        <dbReference type="PROSITE" id="PS50110"/>
    </source>
</evidence>
<dbReference type="PRINTS" id="PR01590">
    <property type="entry name" value="HTHFIS"/>
</dbReference>
<dbReference type="Proteomes" id="UP000594464">
    <property type="component" value="Chromosome"/>
</dbReference>
<dbReference type="FunFam" id="3.40.50.300:FF:000006">
    <property type="entry name" value="DNA-binding transcriptional regulator NtrC"/>
    <property type="match status" value="1"/>
</dbReference>
<dbReference type="EMBL" id="CP048620">
    <property type="protein sequence ID" value="QPJ66199.1"/>
    <property type="molecule type" value="Genomic_DNA"/>
</dbReference>
<dbReference type="Pfam" id="PF25601">
    <property type="entry name" value="AAA_lid_14"/>
    <property type="match status" value="1"/>
</dbReference>
<dbReference type="PROSITE" id="PS00675">
    <property type="entry name" value="SIGMA54_INTERACT_1"/>
    <property type="match status" value="1"/>
</dbReference>
<feature type="domain" description="Sigma-54 factor interaction" evidence="7">
    <location>
        <begin position="143"/>
        <end position="372"/>
    </location>
</feature>
<dbReference type="InterPro" id="IPR027417">
    <property type="entry name" value="P-loop_NTPase"/>
</dbReference>
<dbReference type="GO" id="GO:0005524">
    <property type="term" value="F:ATP binding"/>
    <property type="evidence" value="ECO:0007669"/>
    <property type="project" value="UniProtKB-KW"/>
</dbReference>
<keyword evidence="2" id="KW-0067">ATP-binding</keyword>
<dbReference type="GO" id="GO:0043565">
    <property type="term" value="F:sequence-specific DNA binding"/>
    <property type="evidence" value="ECO:0007669"/>
    <property type="project" value="InterPro"/>
</dbReference>
<dbReference type="SUPFAM" id="SSF46689">
    <property type="entry name" value="Homeodomain-like"/>
    <property type="match status" value="1"/>
</dbReference>
<dbReference type="PROSITE" id="PS50045">
    <property type="entry name" value="SIGMA54_INTERACT_4"/>
    <property type="match status" value="1"/>
</dbReference>
<dbReference type="Gene3D" id="3.40.50.300">
    <property type="entry name" value="P-loop containing nucleotide triphosphate hydrolases"/>
    <property type="match status" value="1"/>
</dbReference>
<keyword evidence="4" id="KW-0804">Transcription</keyword>
<dbReference type="GO" id="GO:0000160">
    <property type="term" value="P:phosphorelay signal transduction system"/>
    <property type="evidence" value="ECO:0007669"/>
    <property type="project" value="InterPro"/>
</dbReference>
<dbReference type="CDD" id="cd00009">
    <property type="entry name" value="AAA"/>
    <property type="match status" value="1"/>
</dbReference>
<evidence type="ECO:0000256" key="5">
    <source>
        <dbReference type="PROSITE-ProRule" id="PRU00169"/>
    </source>
</evidence>
<dbReference type="AlphaFoldDB" id="A0A7T0G4B3"/>
<evidence type="ECO:0000313" key="10">
    <source>
        <dbReference type="Proteomes" id="UP000594464"/>
    </source>
</evidence>
<feature type="region of interest" description="Disordered" evidence="6">
    <location>
        <begin position="390"/>
        <end position="410"/>
    </location>
</feature>
<accession>A0A7T0G4B3</accession>
<name>A0A7T0G4B3_9BACT</name>
<feature type="modified residue" description="4-aspartylphosphate" evidence="5">
    <location>
        <position position="53"/>
    </location>
</feature>
<dbReference type="SMART" id="SM00448">
    <property type="entry name" value="REC"/>
    <property type="match status" value="1"/>
</dbReference>
<dbReference type="PANTHER" id="PTHR32071:SF113">
    <property type="entry name" value="ALGINATE BIOSYNTHESIS TRANSCRIPTIONAL REGULATORY PROTEIN ALGB"/>
    <property type="match status" value="1"/>
</dbReference>
<evidence type="ECO:0000313" key="9">
    <source>
        <dbReference type="EMBL" id="QPJ66199.1"/>
    </source>
</evidence>